<evidence type="ECO:0000313" key="8">
    <source>
        <dbReference type="Proteomes" id="UP001489004"/>
    </source>
</evidence>
<dbReference type="GO" id="GO:0016020">
    <property type="term" value="C:membrane"/>
    <property type="evidence" value="ECO:0007669"/>
    <property type="project" value="UniProtKB-SubCell"/>
</dbReference>
<keyword evidence="2" id="KW-0813">Transport</keyword>
<evidence type="ECO:0000256" key="1">
    <source>
        <dbReference type="ARBA" id="ARBA00004141"/>
    </source>
</evidence>
<proteinExistence type="predicted"/>
<evidence type="ECO:0000256" key="4">
    <source>
        <dbReference type="ARBA" id="ARBA00022989"/>
    </source>
</evidence>
<feature type="transmembrane region" description="Helical" evidence="6">
    <location>
        <begin position="384"/>
        <end position="403"/>
    </location>
</feature>
<name>A0AAW1R5B0_9CHLO</name>
<evidence type="ECO:0000256" key="5">
    <source>
        <dbReference type="ARBA" id="ARBA00023136"/>
    </source>
</evidence>
<dbReference type="PANTHER" id="PTHR45649:SF26">
    <property type="entry name" value="OS04G0435100 PROTEIN"/>
    <property type="match status" value="1"/>
</dbReference>
<evidence type="ECO:0000256" key="3">
    <source>
        <dbReference type="ARBA" id="ARBA00022692"/>
    </source>
</evidence>
<dbReference type="GO" id="GO:0022857">
    <property type="term" value="F:transmembrane transporter activity"/>
    <property type="evidence" value="ECO:0007669"/>
    <property type="project" value="InterPro"/>
</dbReference>
<feature type="transmembrane region" description="Helical" evidence="6">
    <location>
        <begin position="164"/>
        <end position="180"/>
    </location>
</feature>
<evidence type="ECO:0000256" key="6">
    <source>
        <dbReference type="SAM" id="Phobius"/>
    </source>
</evidence>
<sequence>MPVEKGQASAGPDSGQARLLQLGYKQELARSLPWSRNCAITFSIMSVPTAVTGLYIQAYLYGGPVALIWGWLLVCVFTGTVALSMAEISSSFPVSGGLYFWSFQLGKHHGAIACWLTGWLNLLGQAAFVAGNEFSTVQLLSTMLLLGTGTASGGGYVMSRYMQLYIYAFLIISHAVLNTLRLDLLGRAAWVAAWWEIIGLIVICGVLPTVTPVLNHSAFVFTEFETNPSSGISSPVYTFLLGLLTACWTLTGFDATTHMMEETRAADVKGALAMVYAVGASFVLGFAYILVLTLCTKDPALVLDPANATAGLYPVAQIIWDSFQDRFRNGAGALLLLSIPLVCMFFCSWFSITSASRMLYAFSRDGAVPLSGLWQYVHPSTQTPIGAVWGLSTLALLLGLPLLQSYAAFTATTSVAVIGLNIAYGIPIFLRVFVARDSFEPGPFSLGRWSYPCGYVAVAWILVLTVIFVLPTVYPIGKVTLNYAGPAVGALLVCSLGWWALHAHSWFTGPVPNIDNSDAVHVNYIITDPPRSFSNAPSRAGKQWALGRGLTVEVAADSLTELQKQPARSPLSRGSL</sequence>
<keyword evidence="8" id="KW-1185">Reference proteome</keyword>
<gene>
    <name evidence="7" type="ORF">WJX72_002079</name>
</gene>
<dbReference type="InterPro" id="IPR002293">
    <property type="entry name" value="AA/rel_permease1"/>
</dbReference>
<dbReference type="Gene3D" id="1.20.1740.10">
    <property type="entry name" value="Amino acid/polyamine transporter I"/>
    <property type="match status" value="1"/>
</dbReference>
<comment type="subcellular location">
    <subcellularLocation>
        <location evidence="1">Membrane</location>
        <topology evidence="1">Multi-pass membrane protein</topology>
    </subcellularLocation>
</comment>
<dbReference type="EMBL" id="JALJOR010000001">
    <property type="protein sequence ID" value="KAK9828789.1"/>
    <property type="molecule type" value="Genomic_DNA"/>
</dbReference>
<feature type="transmembrane region" description="Helical" evidence="6">
    <location>
        <begin position="273"/>
        <end position="295"/>
    </location>
</feature>
<keyword evidence="5 6" id="KW-0472">Membrane</keyword>
<keyword evidence="3 6" id="KW-0812">Transmembrane</keyword>
<dbReference type="AlphaFoldDB" id="A0AAW1R5B0"/>
<feature type="transmembrane region" description="Helical" evidence="6">
    <location>
        <begin position="481"/>
        <end position="501"/>
    </location>
</feature>
<evidence type="ECO:0008006" key="9">
    <source>
        <dbReference type="Google" id="ProtNLM"/>
    </source>
</evidence>
<evidence type="ECO:0000313" key="7">
    <source>
        <dbReference type="EMBL" id="KAK9828789.1"/>
    </source>
</evidence>
<feature type="transmembrane region" description="Helical" evidence="6">
    <location>
        <begin position="454"/>
        <end position="474"/>
    </location>
</feature>
<reference evidence="7 8" key="1">
    <citation type="journal article" date="2024" name="Nat. Commun.">
        <title>Phylogenomics reveals the evolutionary origins of lichenization in chlorophyte algae.</title>
        <authorList>
            <person name="Puginier C."/>
            <person name="Libourel C."/>
            <person name="Otte J."/>
            <person name="Skaloud P."/>
            <person name="Haon M."/>
            <person name="Grisel S."/>
            <person name="Petersen M."/>
            <person name="Berrin J.G."/>
            <person name="Delaux P.M."/>
            <person name="Dal Grande F."/>
            <person name="Keller J."/>
        </authorList>
    </citation>
    <scope>NUCLEOTIDE SEQUENCE [LARGE SCALE GENOMIC DNA]</scope>
    <source>
        <strain evidence="7 8">SAG 2043</strain>
    </source>
</reference>
<feature type="transmembrane region" description="Helical" evidence="6">
    <location>
        <begin position="235"/>
        <end position="253"/>
    </location>
</feature>
<dbReference type="PANTHER" id="PTHR45649">
    <property type="entry name" value="AMINO-ACID PERMEASE BAT1"/>
    <property type="match status" value="1"/>
</dbReference>
<organism evidence="7 8">
    <name type="scientific">[Myrmecia] bisecta</name>
    <dbReference type="NCBI Taxonomy" id="41462"/>
    <lineage>
        <taxon>Eukaryota</taxon>
        <taxon>Viridiplantae</taxon>
        <taxon>Chlorophyta</taxon>
        <taxon>core chlorophytes</taxon>
        <taxon>Trebouxiophyceae</taxon>
        <taxon>Trebouxiales</taxon>
        <taxon>Trebouxiaceae</taxon>
        <taxon>Myrmecia</taxon>
    </lineage>
</organism>
<feature type="transmembrane region" description="Helical" evidence="6">
    <location>
        <begin position="110"/>
        <end position="131"/>
    </location>
</feature>
<dbReference type="Proteomes" id="UP001489004">
    <property type="component" value="Unassembled WGS sequence"/>
</dbReference>
<feature type="transmembrane region" description="Helical" evidence="6">
    <location>
        <begin position="38"/>
        <end position="60"/>
    </location>
</feature>
<feature type="transmembrane region" description="Helical" evidence="6">
    <location>
        <begin position="333"/>
        <end position="352"/>
    </location>
</feature>
<feature type="transmembrane region" description="Helical" evidence="6">
    <location>
        <begin position="66"/>
        <end position="89"/>
    </location>
</feature>
<protein>
    <recommendedName>
        <fullName evidence="9">Amino acid transporter</fullName>
    </recommendedName>
</protein>
<keyword evidence="4 6" id="KW-1133">Transmembrane helix</keyword>
<comment type="caution">
    <text evidence="7">The sequence shown here is derived from an EMBL/GenBank/DDBJ whole genome shotgun (WGS) entry which is preliminary data.</text>
</comment>
<accession>A0AAW1R5B0</accession>
<dbReference type="PIRSF" id="PIRSF006060">
    <property type="entry name" value="AA_transporter"/>
    <property type="match status" value="1"/>
</dbReference>
<feature type="transmembrane region" description="Helical" evidence="6">
    <location>
        <begin position="415"/>
        <end position="434"/>
    </location>
</feature>
<evidence type="ECO:0000256" key="2">
    <source>
        <dbReference type="ARBA" id="ARBA00022448"/>
    </source>
</evidence>
<dbReference type="Pfam" id="PF13520">
    <property type="entry name" value="AA_permease_2"/>
    <property type="match status" value="1"/>
</dbReference>
<feature type="transmembrane region" description="Helical" evidence="6">
    <location>
        <begin position="137"/>
        <end position="157"/>
    </location>
</feature>
<feature type="transmembrane region" description="Helical" evidence="6">
    <location>
        <begin position="192"/>
        <end position="214"/>
    </location>
</feature>